<keyword evidence="2" id="KW-1185">Reference proteome</keyword>
<dbReference type="PANTHER" id="PTHR46481">
    <property type="entry name" value="ZINC FINGER BED DOMAIN-CONTAINING PROTEIN 4"/>
    <property type="match status" value="1"/>
</dbReference>
<dbReference type="AlphaFoldDB" id="A0A9R1X3I5"/>
<protein>
    <recommendedName>
        <fullName evidence="3">hAT-like transposase RNase-H fold domain-containing protein</fullName>
    </recommendedName>
</protein>
<dbReference type="InterPro" id="IPR052035">
    <property type="entry name" value="ZnF_BED_domain_contain"/>
</dbReference>
<gene>
    <name evidence="1" type="ORF">LSAT_V11C600300960</name>
</gene>
<evidence type="ECO:0000313" key="1">
    <source>
        <dbReference type="EMBL" id="KAJ0199345.1"/>
    </source>
</evidence>
<dbReference type="SUPFAM" id="SSF53098">
    <property type="entry name" value="Ribonuclease H-like"/>
    <property type="match status" value="1"/>
</dbReference>
<organism evidence="1 2">
    <name type="scientific">Lactuca sativa</name>
    <name type="common">Garden lettuce</name>
    <dbReference type="NCBI Taxonomy" id="4236"/>
    <lineage>
        <taxon>Eukaryota</taxon>
        <taxon>Viridiplantae</taxon>
        <taxon>Streptophyta</taxon>
        <taxon>Embryophyta</taxon>
        <taxon>Tracheophyta</taxon>
        <taxon>Spermatophyta</taxon>
        <taxon>Magnoliopsida</taxon>
        <taxon>eudicotyledons</taxon>
        <taxon>Gunneridae</taxon>
        <taxon>Pentapetalae</taxon>
        <taxon>asterids</taxon>
        <taxon>campanulids</taxon>
        <taxon>Asterales</taxon>
        <taxon>Asteraceae</taxon>
        <taxon>Cichorioideae</taxon>
        <taxon>Cichorieae</taxon>
        <taxon>Lactucinae</taxon>
        <taxon>Lactuca</taxon>
    </lineage>
</organism>
<dbReference type="Proteomes" id="UP000235145">
    <property type="component" value="Unassembled WGS sequence"/>
</dbReference>
<dbReference type="EMBL" id="NBSK02000006">
    <property type="protein sequence ID" value="KAJ0199345.1"/>
    <property type="molecule type" value="Genomic_DNA"/>
</dbReference>
<sequence>MGGCIAHILNHIVKVGLKYHNYHVECVRKAVKYIRDLKQKIKKFKKAIKDVGLETKKFLCGNSPTRWNSTFKLLKTAYELRDAFVEFGIKGGCLR</sequence>
<proteinExistence type="predicted"/>
<comment type="caution">
    <text evidence="1">The sequence shown here is derived from an EMBL/GenBank/DDBJ whole genome shotgun (WGS) entry which is preliminary data.</text>
</comment>
<accession>A0A9R1X3I5</accession>
<dbReference type="PANTHER" id="PTHR46481:SF7">
    <property type="entry name" value="ZINC FINGER BED DOMAIN-CONTAINING PROTEIN RICESLEEPER 2-LIKE"/>
    <property type="match status" value="1"/>
</dbReference>
<evidence type="ECO:0000313" key="2">
    <source>
        <dbReference type="Proteomes" id="UP000235145"/>
    </source>
</evidence>
<dbReference type="InterPro" id="IPR012337">
    <property type="entry name" value="RNaseH-like_sf"/>
</dbReference>
<evidence type="ECO:0008006" key="3">
    <source>
        <dbReference type="Google" id="ProtNLM"/>
    </source>
</evidence>
<reference evidence="1 2" key="1">
    <citation type="journal article" date="2017" name="Nat. Commun.">
        <title>Genome assembly with in vitro proximity ligation data and whole-genome triplication in lettuce.</title>
        <authorList>
            <person name="Reyes-Chin-Wo S."/>
            <person name="Wang Z."/>
            <person name="Yang X."/>
            <person name="Kozik A."/>
            <person name="Arikit S."/>
            <person name="Song C."/>
            <person name="Xia L."/>
            <person name="Froenicke L."/>
            <person name="Lavelle D.O."/>
            <person name="Truco M.J."/>
            <person name="Xia R."/>
            <person name="Zhu S."/>
            <person name="Xu C."/>
            <person name="Xu H."/>
            <person name="Xu X."/>
            <person name="Cox K."/>
            <person name="Korf I."/>
            <person name="Meyers B.C."/>
            <person name="Michelmore R.W."/>
        </authorList>
    </citation>
    <scope>NUCLEOTIDE SEQUENCE [LARGE SCALE GENOMIC DNA]</scope>
    <source>
        <strain evidence="2">cv. Salinas</strain>
        <tissue evidence="1">Seedlings</tissue>
    </source>
</reference>
<name>A0A9R1X3I5_LACSA</name>